<evidence type="ECO:0008006" key="5">
    <source>
        <dbReference type="Google" id="ProtNLM"/>
    </source>
</evidence>
<keyword evidence="4" id="KW-1185">Reference proteome</keyword>
<evidence type="ECO:0000313" key="3">
    <source>
        <dbReference type="EMBL" id="RYC67263.1"/>
    </source>
</evidence>
<reference evidence="3 4" key="1">
    <citation type="submission" date="2019-01" db="EMBL/GenBank/DDBJ databases">
        <title>Spirosoma flava sp. nov., a propanil-degrading bacterium isolated from herbicide-contaminated soil.</title>
        <authorList>
            <person name="Zhang L."/>
            <person name="Jiang J.-D."/>
        </authorList>
    </citation>
    <scope>NUCLEOTIDE SEQUENCE [LARGE SCALE GENOMIC DNA]</scope>
    <source>
        <strain evidence="3 4">TY50</strain>
    </source>
</reference>
<feature type="transmembrane region" description="Helical" evidence="2">
    <location>
        <begin position="12"/>
        <end position="31"/>
    </location>
</feature>
<sequence length="123" mass="14102">MKRFWIRRAARFLGFAIVLAGLAGLTVMTLWNALLPSILGVSAIGFWQALGLLLLSRILFGGYGVRGRGWEGGWKGRRAWKEKMAERWQQITPEEREQMKARWRDRCSGRGRWSSPPSDPRAE</sequence>
<evidence type="ECO:0000313" key="4">
    <source>
        <dbReference type="Proteomes" id="UP000290407"/>
    </source>
</evidence>
<feature type="transmembrane region" description="Helical" evidence="2">
    <location>
        <begin position="37"/>
        <end position="60"/>
    </location>
</feature>
<name>A0A4Q2UDJ6_9BACT</name>
<organism evidence="3 4">
    <name type="scientific">Spirosoma sordidisoli</name>
    <dbReference type="NCBI Taxonomy" id="2502893"/>
    <lineage>
        <taxon>Bacteria</taxon>
        <taxon>Pseudomonadati</taxon>
        <taxon>Bacteroidota</taxon>
        <taxon>Cytophagia</taxon>
        <taxon>Cytophagales</taxon>
        <taxon>Cytophagaceae</taxon>
        <taxon>Spirosoma</taxon>
    </lineage>
</organism>
<keyword evidence="2" id="KW-0812">Transmembrane</keyword>
<keyword evidence="2" id="KW-0472">Membrane</keyword>
<keyword evidence="2" id="KW-1133">Transmembrane helix</keyword>
<evidence type="ECO:0000256" key="1">
    <source>
        <dbReference type="SAM" id="MobiDB-lite"/>
    </source>
</evidence>
<dbReference type="EMBL" id="SBLB01000008">
    <property type="protein sequence ID" value="RYC67263.1"/>
    <property type="molecule type" value="Genomic_DNA"/>
</dbReference>
<feature type="compositionally biased region" description="Basic and acidic residues" evidence="1">
    <location>
        <begin position="94"/>
        <end position="108"/>
    </location>
</feature>
<dbReference type="RefSeq" id="WP_129605067.1">
    <property type="nucleotide sequence ID" value="NZ_SBLB01000008.1"/>
</dbReference>
<dbReference type="AlphaFoldDB" id="A0A4Q2UDJ6"/>
<evidence type="ECO:0000256" key="2">
    <source>
        <dbReference type="SAM" id="Phobius"/>
    </source>
</evidence>
<gene>
    <name evidence="3" type="ORF">EQG79_24400</name>
</gene>
<accession>A0A4Q2UDJ6</accession>
<comment type="caution">
    <text evidence="3">The sequence shown here is derived from an EMBL/GenBank/DDBJ whole genome shotgun (WGS) entry which is preliminary data.</text>
</comment>
<proteinExistence type="predicted"/>
<feature type="region of interest" description="Disordered" evidence="1">
    <location>
        <begin position="94"/>
        <end position="123"/>
    </location>
</feature>
<dbReference type="Proteomes" id="UP000290407">
    <property type="component" value="Unassembled WGS sequence"/>
</dbReference>
<protein>
    <recommendedName>
        <fullName evidence="5">DUF1682 domain-containing protein</fullName>
    </recommendedName>
</protein>